<dbReference type="InterPro" id="IPR051911">
    <property type="entry name" value="SDR_oxidoreductase"/>
</dbReference>
<dbReference type="RefSeq" id="WP_009421835.1">
    <property type="nucleotide sequence ID" value="NC_013162.1"/>
</dbReference>
<name>C7M3X4_CAPOD</name>
<dbReference type="AlphaFoldDB" id="C7M3X4"/>
<sequence>MKKVYFITGASSGLGKAIALQTLKEGNVAVLAVRNPEKVTDLVNTFRENTLVVSLEITNEKERQEAIQTAIAKFSRIDVLVNCAGRGDLGALEEFSSQQIRAQMEINFFATIELTRLVLPIMRRQKSGNIVNVSSIGGRVNIGGFSLYGAAKYALEGFSEALYHEVKPLGIRVTIVEPGALRTHFAGAGNLRPENHIVDYDDTIVPLRNYLYGSDGKQQGDPEKAAKVIIKAINDKEPPLRLVLGKDAYDLLEAKRTEEKEELNKWRPLGEAIAFDDAEFVAIGKN</sequence>
<organism evidence="4 5">
    <name type="scientific">Capnocytophaga ochracea (strain ATCC 27872 / DSM 7271 / CCUG 9716 / JCM 12966 / NCTC 12371 / SS31 / VPI 2845)</name>
    <name type="common">Bacteroides ochraceus</name>
    <dbReference type="NCBI Taxonomy" id="521097"/>
    <lineage>
        <taxon>Bacteria</taxon>
        <taxon>Pseudomonadati</taxon>
        <taxon>Bacteroidota</taxon>
        <taxon>Flavobacteriia</taxon>
        <taxon>Flavobacteriales</taxon>
        <taxon>Flavobacteriaceae</taxon>
        <taxon>Capnocytophaga</taxon>
    </lineage>
</organism>
<evidence type="ECO:0000256" key="2">
    <source>
        <dbReference type="ARBA" id="ARBA00023002"/>
    </source>
</evidence>
<accession>C7M3X4</accession>
<dbReference type="Proteomes" id="UP000006650">
    <property type="component" value="Chromosome"/>
</dbReference>
<evidence type="ECO:0000313" key="5">
    <source>
        <dbReference type="Proteomes" id="UP000006650"/>
    </source>
</evidence>
<gene>
    <name evidence="4" type="ordered locus">Coch_1004</name>
</gene>
<evidence type="ECO:0000256" key="1">
    <source>
        <dbReference type="ARBA" id="ARBA00006484"/>
    </source>
</evidence>
<protein>
    <submittedName>
        <fullName evidence="4">Short-chain dehydrogenase/reductase SDR</fullName>
    </submittedName>
</protein>
<dbReference type="CDD" id="cd05374">
    <property type="entry name" value="17beta-HSD-like_SDR_c"/>
    <property type="match status" value="1"/>
</dbReference>
<evidence type="ECO:0000313" key="4">
    <source>
        <dbReference type="EMBL" id="ACU92559.1"/>
    </source>
</evidence>
<keyword evidence="5" id="KW-1185">Reference proteome</keyword>
<evidence type="ECO:0000256" key="3">
    <source>
        <dbReference type="RuleBase" id="RU000363"/>
    </source>
</evidence>
<dbReference type="KEGG" id="coc:Coch_1004"/>
<dbReference type="EMBL" id="CP001632">
    <property type="protein sequence ID" value="ACU92559.1"/>
    <property type="molecule type" value="Genomic_DNA"/>
</dbReference>
<dbReference type="GeneID" id="29676664"/>
<dbReference type="InterPro" id="IPR036291">
    <property type="entry name" value="NAD(P)-bd_dom_sf"/>
</dbReference>
<keyword evidence="2" id="KW-0560">Oxidoreductase</keyword>
<dbReference type="eggNOG" id="COG4221">
    <property type="taxonomic scope" value="Bacteria"/>
</dbReference>
<dbReference type="GO" id="GO:0016491">
    <property type="term" value="F:oxidoreductase activity"/>
    <property type="evidence" value="ECO:0007669"/>
    <property type="project" value="UniProtKB-KW"/>
</dbReference>
<dbReference type="PRINTS" id="PR00080">
    <property type="entry name" value="SDRFAMILY"/>
</dbReference>
<dbReference type="Gene3D" id="3.40.50.720">
    <property type="entry name" value="NAD(P)-binding Rossmann-like Domain"/>
    <property type="match status" value="1"/>
</dbReference>
<dbReference type="SUPFAM" id="SSF51735">
    <property type="entry name" value="NAD(P)-binding Rossmann-fold domains"/>
    <property type="match status" value="1"/>
</dbReference>
<dbReference type="PANTHER" id="PTHR43976">
    <property type="entry name" value="SHORT CHAIN DEHYDROGENASE"/>
    <property type="match status" value="1"/>
</dbReference>
<dbReference type="InterPro" id="IPR002347">
    <property type="entry name" value="SDR_fam"/>
</dbReference>
<comment type="similarity">
    <text evidence="1 3">Belongs to the short-chain dehydrogenases/reductases (SDR) family.</text>
</comment>
<dbReference type="STRING" id="521097.Coch_1004"/>
<dbReference type="PRINTS" id="PR00081">
    <property type="entry name" value="GDHRDH"/>
</dbReference>
<dbReference type="PANTHER" id="PTHR43976:SF16">
    <property type="entry name" value="SHORT-CHAIN DEHYDROGENASE_REDUCTASE FAMILY PROTEIN"/>
    <property type="match status" value="1"/>
</dbReference>
<proteinExistence type="inferred from homology"/>
<dbReference type="HOGENOM" id="CLU_010194_2_9_10"/>
<dbReference type="NCBIfam" id="NF004824">
    <property type="entry name" value="PRK06180.1"/>
    <property type="match status" value="1"/>
</dbReference>
<reference evidence="4 5" key="1">
    <citation type="journal article" date="2009" name="Stand. Genomic Sci.">
        <title>Complete genome sequence of Capnocytophaga ochracea type strain (VPI 2845).</title>
        <authorList>
            <person name="Mavrommatis K."/>
            <person name="Gronow S."/>
            <person name="Saunders E."/>
            <person name="Land M."/>
            <person name="Lapidus A."/>
            <person name="Copeland A."/>
            <person name="Glavina Del Rio T."/>
            <person name="Nolan M."/>
            <person name="Lucas S."/>
            <person name="Chen F."/>
            <person name="Tice H."/>
            <person name="Cheng J.F."/>
            <person name="Bruce D."/>
            <person name="Goodwin L."/>
            <person name="Pitluck S."/>
            <person name="Pati A."/>
            <person name="Ivanova N."/>
            <person name="Chen A."/>
            <person name="Palaniappan K."/>
            <person name="Chain P."/>
            <person name="Hauser L."/>
            <person name="Chang Y.J."/>
            <person name="Jeffries C.D."/>
            <person name="Brettin T."/>
            <person name="Detter J.C."/>
            <person name="Han C."/>
            <person name="Bristow J."/>
            <person name="Goker M."/>
            <person name="Rohde M."/>
            <person name="Eisen J.A."/>
            <person name="Markowitz V."/>
            <person name="Kyrpides N.C."/>
            <person name="Klenk H.P."/>
            <person name="Hugenholtz P."/>
        </authorList>
    </citation>
    <scope>NUCLEOTIDE SEQUENCE [LARGE SCALE GENOMIC DNA]</scope>
    <source>
        <strain evidence="5">ATCC 27872 / DSM 7271 / JCM 12966 / VPI 2845</strain>
    </source>
</reference>
<dbReference type="Pfam" id="PF00106">
    <property type="entry name" value="adh_short"/>
    <property type="match status" value="1"/>
</dbReference>